<dbReference type="PANTHER" id="PTHR42991:SF1">
    <property type="entry name" value="ALDEHYDE DEHYDROGENASE"/>
    <property type="match status" value="1"/>
</dbReference>
<dbReference type="SUPFAM" id="SSF53720">
    <property type="entry name" value="ALDH-like"/>
    <property type="match status" value="1"/>
</dbReference>
<evidence type="ECO:0000256" key="2">
    <source>
        <dbReference type="ARBA" id="ARBA00023002"/>
    </source>
</evidence>
<dbReference type="RefSeq" id="WP_323577604.1">
    <property type="nucleotide sequence ID" value="NZ_JAYGJQ010000002.1"/>
</dbReference>
<proteinExistence type="inferred from homology"/>
<feature type="active site" evidence="3">
    <location>
        <position position="253"/>
    </location>
</feature>
<dbReference type="Proteomes" id="UP001302274">
    <property type="component" value="Unassembled WGS sequence"/>
</dbReference>
<dbReference type="PANTHER" id="PTHR42991">
    <property type="entry name" value="ALDEHYDE DEHYDROGENASE"/>
    <property type="match status" value="1"/>
</dbReference>
<feature type="domain" description="Aldehyde dehydrogenase" evidence="5">
    <location>
        <begin position="17"/>
        <end position="476"/>
    </location>
</feature>
<comment type="caution">
    <text evidence="6">The sequence shown here is derived from an EMBL/GenBank/DDBJ whole genome shotgun (WGS) entry which is preliminary data.</text>
</comment>
<name>A0ABU5VZ12_9BACT</name>
<keyword evidence="2 4" id="KW-0560">Oxidoreductase</keyword>
<dbReference type="EMBL" id="JAYGJQ010000002">
    <property type="protein sequence ID" value="MEA9357554.1"/>
    <property type="molecule type" value="Genomic_DNA"/>
</dbReference>
<dbReference type="Pfam" id="PF00171">
    <property type="entry name" value="Aldedh"/>
    <property type="match status" value="1"/>
</dbReference>
<evidence type="ECO:0000313" key="6">
    <source>
        <dbReference type="EMBL" id="MEA9357554.1"/>
    </source>
</evidence>
<accession>A0ABU5VZ12</accession>
<dbReference type="Gene3D" id="3.40.605.10">
    <property type="entry name" value="Aldehyde Dehydrogenase, Chain A, domain 1"/>
    <property type="match status" value="1"/>
</dbReference>
<sequence>MENRDVLQAKSFINNEWVGHSTTNVLMVKNKFDQTPLATVAYADASEVQFAVANSVQAFQSYSKLSAAERRDFLLKLREGLHQEKDKFINLIISEAGKPADYARQEVERALFQLQAAADEALRVGGEVIPMDFGLGKGKTAHTKNYPIGPILAISPFNFPLNLAMHKIAPALAAGCTVILKPSPFTPLTALALASLCKRVGLPAGVLNVVICQNEEASIMLKDERLKMLSFTGSAEVGWQLKAQAGKKKVVLELGGNAAVIVDRSANLDEAAKAIAMGAYNYSGQVCISVQRIYVDHSVFDQFLEKFKHEVSELKIGNPSEEGTVVGPLIDRVHVNRIDSWVNEAKARGAEVLIGGHILDLENNLYAPTLLTNTQADMKIVSEEAFGPVAIIEKVQYFDEVIREVNRSRYGLQAGLFTNQISQMKYAQENLEVGALIINGVPGFRIDTMPYGGVKDSGLGREGIRYAMAEMLETRLIVY</sequence>
<protein>
    <submittedName>
        <fullName evidence="6">Aldehyde dehydrogenase family protein</fullName>
    </submittedName>
</protein>
<gene>
    <name evidence="6" type="ORF">SHI21_15100</name>
</gene>
<dbReference type="InterPro" id="IPR016163">
    <property type="entry name" value="Ald_DH_C"/>
</dbReference>
<evidence type="ECO:0000256" key="3">
    <source>
        <dbReference type="PROSITE-ProRule" id="PRU10007"/>
    </source>
</evidence>
<dbReference type="InterPro" id="IPR016161">
    <property type="entry name" value="Ald_DH/histidinol_DH"/>
</dbReference>
<dbReference type="InterPro" id="IPR015590">
    <property type="entry name" value="Aldehyde_DH_dom"/>
</dbReference>
<organism evidence="6 7">
    <name type="scientific">Bacteriovorax antarcticus</name>
    <dbReference type="NCBI Taxonomy" id="3088717"/>
    <lineage>
        <taxon>Bacteria</taxon>
        <taxon>Pseudomonadati</taxon>
        <taxon>Bdellovibrionota</taxon>
        <taxon>Bacteriovoracia</taxon>
        <taxon>Bacteriovoracales</taxon>
        <taxon>Bacteriovoracaceae</taxon>
        <taxon>Bacteriovorax</taxon>
    </lineage>
</organism>
<dbReference type="PROSITE" id="PS00687">
    <property type="entry name" value="ALDEHYDE_DEHYDR_GLU"/>
    <property type="match status" value="1"/>
</dbReference>
<comment type="similarity">
    <text evidence="1 4">Belongs to the aldehyde dehydrogenase family.</text>
</comment>
<evidence type="ECO:0000256" key="1">
    <source>
        <dbReference type="ARBA" id="ARBA00009986"/>
    </source>
</evidence>
<dbReference type="InterPro" id="IPR016162">
    <property type="entry name" value="Ald_DH_N"/>
</dbReference>
<dbReference type="Gene3D" id="3.40.309.10">
    <property type="entry name" value="Aldehyde Dehydrogenase, Chain A, domain 2"/>
    <property type="match status" value="1"/>
</dbReference>
<dbReference type="InterPro" id="IPR029510">
    <property type="entry name" value="Ald_DH_CS_GLU"/>
</dbReference>
<reference evidence="6 7" key="1">
    <citation type="submission" date="2023-11" db="EMBL/GenBank/DDBJ databases">
        <title>A Novel Polar Bacteriovorax (B. antarcticus) Isolated from the Biocrust in Antarctica.</title>
        <authorList>
            <person name="Mun W."/>
            <person name="Choi S.Y."/>
            <person name="Mitchell R.J."/>
        </authorList>
    </citation>
    <scope>NUCLEOTIDE SEQUENCE [LARGE SCALE GENOMIC DNA]</scope>
    <source>
        <strain evidence="6 7">PP10</strain>
    </source>
</reference>
<evidence type="ECO:0000259" key="5">
    <source>
        <dbReference type="Pfam" id="PF00171"/>
    </source>
</evidence>
<evidence type="ECO:0000256" key="4">
    <source>
        <dbReference type="RuleBase" id="RU003345"/>
    </source>
</evidence>
<keyword evidence="7" id="KW-1185">Reference proteome</keyword>
<dbReference type="InterPro" id="IPR051020">
    <property type="entry name" value="ALDH-related_metabolic_enz"/>
</dbReference>
<evidence type="ECO:0000313" key="7">
    <source>
        <dbReference type="Proteomes" id="UP001302274"/>
    </source>
</evidence>